<name>A0A1M5NGT7_9FLAO</name>
<dbReference type="Proteomes" id="UP000184108">
    <property type="component" value="Unassembled WGS sequence"/>
</dbReference>
<dbReference type="AlphaFoldDB" id="A0A1M5NGT7"/>
<protein>
    <submittedName>
        <fullName evidence="1">Uncharacterized protein</fullName>
    </submittedName>
</protein>
<accession>A0A1M5NGT7</accession>
<dbReference type="EMBL" id="FQVE01000009">
    <property type="protein sequence ID" value="SHG88183.1"/>
    <property type="molecule type" value="Genomic_DNA"/>
</dbReference>
<evidence type="ECO:0000313" key="2">
    <source>
        <dbReference type="Proteomes" id="UP000184108"/>
    </source>
</evidence>
<evidence type="ECO:0000313" key="1">
    <source>
        <dbReference type="EMBL" id="SHG88183.1"/>
    </source>
</evidence>
<sequence length="129" mass="15096">MTEFLIFRNICLYIPAIWLYNHPAFQEELSCRGSLLIRCCPEKNNSGRFLSDPVLLCASSVLIRIVFRFPKPVHYINELFYSVFYNFLKRIVHTYAEYPSAVGPKCDFIDIFVIFVCSSRKKLPRLTVC</sequence>
<proteinExistence type="predicted"/>
<gene>
    <name evidence="1" type="ORF">SAMN02787073_4976</name>
</gene>
<organism evidence="1 2">
    <name type="scientific">Chryseobacterium vrystaatense</name>
    <dbReference type="NCBI Taxonomy" id="307480"/>
    <lineage>
        <taxon>Bacteria</taxon>
        <taxon>Pseudomonadati</taxon>
        <taxon>Bacteroidota</taxon>
        <taxon>Flavobacteriia</taxon>
        <taxon>Flavobacteriales</taxon>
        <taxon>Weeksellaceae</taxon>
        <taxon>Chryseobacterium group</taxon>
        <taxon>Chryseobacterium</taxon>
    </lineage>
</organism>
<reference evidence="2" key="1">
    <citation type="submission" date="2016-11" db="EMBL/GenBank/DDBJ databases">
        <authorList>
            <person name="Varghese N."/>
            <person name="Submissions S."/>
        </authorList>
    </citation>
    <scope>NUCLEOTIDE SEQUENCE [LARGE SCALE GENOMIC DNA]</scope>
    <source>
        <strain evidence="2">YR203</strain>
    </source>
</reference>